<feature type="region of interest" description="Disordered" evidence="2">
    <location>
        <begin position="1387"/>
        <end position="1412"/>
    </location>
</feature>
<dbReference type="FunFam" id="3.40.50.2000:FF:000009">
    <property type="entry name" value="Sterol 3-beta-glucosyltransferase UGT80A2"/>
    <property type="match status" value="1"/>
</dbReference>
<accession>A0A6A7BD94</accession>
<feature type="compositionally biased region" description="Basic and acidic residues" evidence="2">
    <location>
        <begin position="1111"/>
        <end position="1123"/>
    </location>
</feature>
<evidence type="ECO:0000256" key="1">
    <source>
        <dbReference type="ARBA" id="ARBA00022679"/>
    </source>
</evidence>
<feature type="compositionally biased region" description="Low complexity" evidence="2">
    <location>
        <begin position="1143"/>
        <end position="1156"/>
    </location>
</feature>
<feature type="compositionally biased region" description="Basic and acidic residues" evidence="2">
    <location>
        <begin position="738"/>
        <end position="751"/>
    </location>
</feature>
<dbReference type="Pfam" id="PF06722">
    <property type="entry name" value="EryCIII-like_C"/>
    <property type="match status" value="1"/>
</dbReference>
<dbReference type="GO" id="GO:0005975">
    <property type="term" value="P:carbohydrate metabolic process"/>
    <property type="evidence" value="ECO:0007669"/>
    <property type="project" value="InterPro"/>
</dbReference>
<dbReference type="Pfam" id="PF03033">
    <property type="entry name" value="Glyco_transf_28"/>
    <property type="match status" value="1"/>
</dbReference>
<dbReference type="CDD" id="cd03784">
    <property type="entry name" value="GT1_Gtf-like"/>
    <property type="match status" value="1"/>
</dbReference>
<organism evidence="5 6">
    <name type="scientific">Plenodomus tracheiphilus IPT5</name>
    <dbReference type="NCBI Taxonomy" id="1408161"/>
    <lineage>
        <taxon>Eukaryota</taxon>
        <taxon>Fungi</taxon>
        <taxon>Dikarya</taxon>
        <taxon>Ascomycota</taxon>
        <taxon>Pezizomycotina</taxon>
        <taxon>Dothideomycetes</taxon>
        <taxon>Pleosporomycetidae</taxon>
        <taxon>Pleosporales</taxon>
        <taxon>Pleosporineae</taxon>
        <taxon>Leptosphaeriaceae</taxon>
        <taxon>Plenodomus</taxon>
    </lineage>
</organism>
<protein>
    <submittedName>
        <fullName evidence="5">Glycosyltransferase family 1 protein</fullName>
    </submittedName>
</protein>
<gene>
    <name evidence="5" type="ORF">T440DRAFT_465868</name>
</gene>
<dbReference type="InterPro" id="IPR010610">
    <property type="entry name" value="EryCIII-like_C"/>
</dbReference>
<dbReference type="SMART" id="SM00726">
    <property type="entry name" value="UIM"/>
    <property type="match status" value="5"/>
</dbReference>
<dbReference type="EMBL" id="MU006295">
    <property type="protein sequence ID" value="KAF2853476.1"/>
    <property type="molecule type" value="Genomic_DNA"/>
</dbReference>
<dbReference type="InterPro" id="IPR003903">
    <property type="entry name" value="UIM_dom"/>
</dbReference>
<dbReference type="PROSITE" id="PS50330">
    <property type="entry name" value="UIM"/>
    <property type="match status" value="1"/>
</dbReference>
<feature type="region of interest" description="Disordered" evidence="2">
    <location>
        <begin position="1058"/>
        <end position="1156"/>
    </location>
</feature>
<dbReference type="OrthoDB" id="5835829at2759"/>
<feature type="compositionally biased region" description="Acidic residues" evidence="2">
    <location>
        <begin position="1268"/>
        <end position="1281"/>
    </location>
</feature>
<evidence type="ECO:0000313" key="5">
    <source>
        <dbReference type="EMBL" id="KAF2853476.1"/>
    </source>
</evidence>
<evidence type="ECO:0000259" key="4">
    <source>
        <dbReference type="Pfam" id="PF06722"/>
    </source>
</evidence>
<dbReference type="SUPFAM" id="SSF53756">
    <property type="entry name" value="UDP-Glycosyltransferase/glycogen phosphorylase"/>
    <property type="match status" value="1"/>
</dbReference>
<reference evidence="5" key="1">
    <citation type="submission" date="2020-01" db="EMBL/GenBank/DDBJ databases">
        <authorList>
            <consortium name="DOE Joint Genome Institute"/>
            <person name="Haridas S."/>
            <person name="Albert R."/>
            <person name="Binder M."/>
            <person name="Bloem J."/>
            <person name="Labutti K."/>
            <person name="Salamov A."/>
            <person name="Andreopoulos B."/>
            <person name="Baker S.E."/>
            <person name="Barry K."/>
            <person name="Bills G."/>
            <person name="Bluhm B.H."/>
            <person name="Cannon C."/>
            <person name="Castanera R."/>
            <person name="Culley D.E."/>
            <person name="Daum C."/>
            <person name="Ezra D."/>
            <person name="Gonzalez J.B."/>
            <person name="Henrissat B."/>
            <person name="Kuo A."/>
            <person name="Liang C."/>
            <person name="Lipzen A."/>
            <person name="Lutzoni F."/>
            <person name="Magnuson J."/>
            <person name="Mondo S."/>
            <person name="Nolan M."/>
            <person name="Ohm R."/>
            <person name="Pangilinan J."/>
            <person name="Park H.-J."/>
            <person name="Ramirez L."/>
            <person name="Alfaro M."/>
            <person name="Sun H."/>
            <person name="Tritt A."/>
            <person name="Yoshinaga Y."/>
            <person name="Zwiers L.-H."/>
            <person name="Turgeon B.G."/>
            <person name="Goodwin S.B."/>
            <person name="Spatafora J.W."/>
            <person name="Crous P.W."/>
            <person name="Grigoriev I.V."/>
        </authorList>
    </citation>
    <scope>NUCLEOTIDE SEQUENCE</scope>
    <source>
        <strain evidence="5">IPT5</strain>
    </source>
</reference>
<evidence type="ECO:0000259" key="3">
    <source>
        <dbReference type="Pfam" id="PF03033"/>
    </source>
</evidence>
<dbReference type="InterPro" id="IPR002213">
    <property type="entry name" value="UDP_glucos_trans"/>
</dbReference>
<feature type="region of interest" description="Disordered" evidence="2">
    <location>
        <begin position="737"/>
        <end position="877"/>
    </location>
</feature>
<dbReference type="Proteomes" id="UP000799423">
    <property type="component" value="Unassembled WGS sequence"/>
</dbReference>
<keyword evidence="1" id="KW-0808">Transferase</keyword>
<dbReference type="PANTHER" id="PTHR48050">
    <property type="entry name" value="STEROL 3-BETA-GLUCOSYLTRANSFERASE"/>
    <property type="match status" value="1"/>
</dbReference>
<dbReference type="PANTHER" id="PTHR48050:SF13">
    <property type="entry name" value="STEROL 3-BETA-GLUCOSYLTRANSFERASE UGT80A2"/>
    <property type="match status" value="1"/>
</dbReference>
<feature type="compositionally biased region" description="Polar residues" evidence="2">
    <location>
        <begin position="790"/>
        <end position="823"/>
    </location>
</feature>
<feature type="region of interest" description="Disordered" evidence="2">
    <location>
        <begin position="1328"/>
        <end position="1362"/>
    </location>
</feature>
<dbReference type="InterPro" id="IPR050426">
    <property type="entry name" value="Glycosyltransferase_28"/>
</dbReference>
<feature type="domain" description="Erythromycin biosynthesis protein CIII-like C-terminal" evidence="4">
    <location>
        <begin position="526"/>
        <end position="621"/>
    </location>
</feature>
<dbReference type="InterPro" id="IPR004276">
    <property type="entry name" value="GlycoTrans_28_N"/>
</dbReference>
<feature type="region of interest" description="Disordered" evidence="2">
    <location>
        <begin position="1"/>
        <end position="126"/>
    </location>
</feature>
<evidence type="ECO:0000256" key="2">
    <source>
        <dbReference type="SAM" id="MobiDB-lite"/>
    </source>
</evidence>
<dbReference type="FunFam" id="3.40.50.2000:FF:000100">
    <property type="entry name" value="Glycosyltransferase family 1 protein"/>
    <property type="match status" value="1"/>
</dbReference>
<evidence type="ECO:0000313" key="6">
    <source>
        <dbReference type="Proteomes" id="UP000799423"/>
    </source>
</evidence>
<feature type="compositionally biased region" description="Basic and acidic residues" evidence="2">
    <location>
        <begin position="1071"/>
        <end position="1095"/>
    </location>
</feature>
<feature type="compositionally biased region" description="Basic and acidic residues" evidence="2">
    <location>
        <begin position="1349"/>
        <end position="1362"/>
    </location>
</feature>
<feature type="compositionally biased region" description="Basic and acidic residues" evidence="2">
    <location>
        <begin position="78"/>
        <end position="102"/>
    </location>
</feature>
<feature type="compositionally biased region" description="Polar residues" evidence="2">
    <location>
        <begin position="38"/>
        <end position="63"/>
    </location>
</feature>
<dbReference type="GO" id="GO:0016906">
    <property type="term" value="F:sterol 3-beta-glucosyltransferase activity"/>
    <property type="evidence" value="ECO:0007669"/>
    <property type="project" value="UniProtKB-ARBA"/>
</dbReference>
<keyword evidence="6" id="KW-1185">Reference proteome</keyword>
<feature type="compositionally biased region" description="Gly residues" evidence="2">
    <location>
        <begin position="1400"/>
        <end position="1412"/>
    </location>
</feature>
<feature type="domain" description="Glycosyltransferase family 28 N-terminal" evidence="3">
    <location>
        <begin position="192"/>
        <end position="363"/>
    </location>
</feature>
<name>A0A6A7BD94_9PLEO</name>
<proteinExistence type="predicted"/>
<feature type="compositionally biased region" description="Polar residues" evidence="2">
    <location>
        <begin position="752"/>
        <end position="782"/>
    </location>
</feature>
<sequence length="1412" mass="153156">MSSSQTPTRSNDAPRDNAPPTQQPPGSTQPNERVAEPTNATAGSVSQSNVGQQRETASSQQSAKPEGSNYAGSYRPSDVQREDSIPPESRYDFDANLPHDSEAANPDQPPPAYTELPGQIDNEGLGTNAVVADDGRVNIRIDQKSRALSQLILPQLQRQLTQSRDDPAPPPPYVPEFLGGAPGQEPPPPLNVVIQVVGSRGDVQPFVALGKVLKDTYGHRVRIATHPTFKDFVIENGLEFFSIGGDPAELMAFMVKNPGLMPGFDTLRSGDVGKRRKGIAEILRGTWRSCIETGNGLGVDPLKQTVEEWMGVEDQLPEQLKKPFVADAIIANPPAFGHIHCAEKLGIPLHMMFTMPWSPTQQFPHPLANIQSSNADPTITNYISYIMVDVLTWQGLGDVINRFRKDSLHLDPISTIGAPAMLARLKVPFTYCWSPALIPKPKDWSHHISVAGFYFLNLASNYTPEPDLAAFLAAGEPPVYIGFGSIVVDDPNAMTKLIFDAVKITGKRALVSKGWGGLGADDLGKPDGVFMLGNCPHDWLFQHVSAVVHHGGAGTTAAGIASGRPTVVVPFFGDQAFWGAMVSRAGAGPDPMPYKELTAEKLAAAINEALKPESLERAQELCEKIKQENGTQKGAQSFHQMLNYDEMRCAVMPNKPAVWRLKRTQTKLSAKAATILAQQGEVNFSELKLYRAREYIPDEGPWDPLTGAAGALMGTATSFMMGVADMPIQTLKLLNIHPDTRSKKGKEKATDDTTPSGESSRTGRPSNARNATNTTDVSTRSGAATPLGRDSSSSDLARTQSDNNLPGSLGTPGTPTHRSTFMSQAFAESTGGSRSSSRERARQLVPECPVVRSRRGSSVSGAEKLSATDRQVKDAQQPGFVESMESAVDTGKGLARIVGAGFKSPMDFSLGVAKGFHNVPKLYGSEVRQVDKVTDFQSGLRTAAKEFGFGLYDGITGIVTDPYKGAKKEGGIGFVKGVGRGLMNVPFRVIGGAWSVPGYAMKGLYQEMIKSKGKSVQNYIIAARIAQGYDEASSVTQKERDDIVGKWKYVKVSIKKKRTPGAEQMDSLHSLVEEKRKRKTDRWERVNSAFKKPESRPSFPPEMSPAGSYHEPTHPHNDTEPEIRSTIPSWRQQEAERARALRRQNTNSTAQTTQSAVSLEAQLIAEEEAEQRELEKAIAASVAEASRGNPEEDQLIASAIRASIAELERAPVGTSESDDEAALKRAVAASIADSGKKDITAEEQAALEETLRKSLLETSVKRQHGSDSEWDDDEDTEEDEEYQRIIAESKELAHLHSTHPSDYPGTVEKAGRETGVMDAMGAVIGANQDTRSAGGHGQQSEVAHEEDEEMKRVLEESEKAEKERIEALDKQRTEEDIVMEYVRKQSLLEEQHRQRVAGGNSTGGAGSGAGAR</sequence>
<dbReference type="Gene3D" id="3.40.50.2000">
    <property type="entry name" value="Glycogen Phosphorylase B"/>
    <property type="match status" value="2"/>
</dbReference>
<feature type="region of interest" description="Disordered" evidence="2">
    <location>
        <begin position="1258"/>
        <end position="1315"/>
    </location>
</feature>
<feature type="compositionally biased region" description="Polar residues" evidence="2">
    <location>
        <begin position="1"/>
        <end position="11"/>
    </location>
</feature>